<evidence type="ECO:0000313" key="3">
    <source>
        <dbReference type="Proteomes" id="UP000070444"/>
    </source>
</evidence>
<sequence length="117" mass="13125">MQLVNIIACTLLPLLSINSEKTSKCHNSNGNNGSVDALESKFNTPTAECNAEYWTEKLKGTKRSGTTYSINGKSLITVKRKAYLGNCEILSRNFDPDRLVFYFKDDDCIEFEKADCN</sequence>
<feature type="chain" id="PRO_5007294797" evidence="1">
    <location>
        <begin position="20"/>
        <end position="117"/>
    </location>
</feature>
<dbReference type="AlphaFoldDB" id="A0A137PEX1"/>
<protein>
    <submittedName>
        <fullName evidence="2">Uncharacterized protein</fullName>
    </submittedName>
</protein>
<name>A0A137PEX1_CONC2</name>
<evidence type="ECO:0000256" key="1">
    <source>
        <dbReference type="SAM" id="SignalP"/>
    </source>
</evidence>
<accession>A0A137PEX1</accession>
<gene>
    <name evidence="2" type="ORF">CONCODRAFT_15414</name>
</gene>
<organism evidence="2 3">
    <name type="scientific">Conidiobolus coronatus (strain ATCC 28846 / CBS 209.66 / NRRL 28638)</name>
    <name type="common">Delacroixia coronata</name>
    <dbReference type="NCBI Taxonomy" id="796925"/>
    <lineage>
        <taxon>Eukaryota</taxon>
        <taxon>Fungi</taxon>
        <taxon>Fungi incertae sedis</taxon>
        <taxon>Zoopagomycota</taxon>
        <taxon>Entomophthoromycotina</taxon>
        <taxon>Entomophthoromycetes</taxon>
        <taxon>Entomophthorales</taxon>
        <taxon>Ancylistaceae</taxon>
        <taxon>Conidiobolus</taxon>
    </lineage>
</organism>
<keyword evidence="3" id="KW-1185">Reference proteome</keyword>
<evidence type="ECO:0000313" key="2">
    <source>
        <dbReference type="EMBL" id="KXN73515.1"/>
    </source>
</evidence>
<keyword evidence="1" id="KW-0732">Signal</keyword>
<dbReference type="EMBL" id="KQ964435">
    <property type="protein sequence ID" value="KXN73515.1"/>
    <property type="molecule type" value="Genomic_DNA"/>
</dbReference>
<dbReference type="Proteomes" id="UP000070444">
    <property type="component" value="Unassembled WGS sequence"/>
</dbReference>
<proteinExistence type="predicted"/>
<feature type="signal peptide" evidence="1">
    <location>
        <begin position="1"/>
        <end position="19"/>
    </location>
</feature>
<reference evidence="2 3" key="1">
    <citation type="journal article" date="2015" name="Genome Biol. Evol.">
        <title>Phylogenomic analyses indicate that early fungi evolved digesting cell walls of algal ancestors of land plants.</title>
        <authorList>
            <person name="Chang Y."/>
            <person name="Wang S."/>
            <person name="Sekimoto S."/>
            <person name="Aerts A.L."/>
            <person name="Choi C."/>
            <person name="Clum A."/>
            <person name="LaButti K.M."/>
            <person name="Lindquist E.A."/>
            <person name="Yee Ngan C."/>
            <person name="Ohm R.A."/>
            <person name="Salamov A.A."/>
            <person name="Grigoriev I.V."/>
            <person name="Spatafora J.W."/>
            <person name="Berbee M.L."/>
        </authorList>
    </citation>
    <scope>NUCLEOTIDE SEQUENCE [LARGE SCALE GENOMIC DNA]</scope>
    <source>
        <strain evidence="2 3">NRRL 28638</strain>
    </source>
</reference>